<gene>
    <name evidence="3" type="ORF">S01H4_60159</name>
</gene>
<dbReference type="AlphaFoldDB" id="X1D216"/>
<dbReference type="PANTHER" id="PTHR43343">
    <property type="entry name" value="PEPTIDASE S12"/>
    <property type="match status" value="1"/>
</dbReference>
<dbReference type="InterPro" id="IPR009003">
    <property type="entry name" value="Peptidase_S1_PA"/>
</dbReference>
<dbReference type="PRINTS" id="PR00834">
    <property type="entry name" value="PROTEASES2C"/>
</dbReference>
<dbReference type="Pfam" id="PF13365">
    <property type="entry name" value="Trypsin_2"/>
    <property type="match status" value="1"/>
</dbReference>
<sequence length="150" mass="15522">ETDGLKAASFTSIDSAKVGDLVIAVGSPFGLQQTVTTGVISAKGRDISVSQETLPMVNLIQTDAAINQGNSGGLLVNSAGQVIGINTLIFSPSGASAGIGFAIPSDTVVNIAEQIIKFGKARIPFIGIEMEENKTDIIGVFPVKLKYPFL</sequence>
<feature type="non-terminal residue" evidence="3">
    <location>
        <position position="1"/>
    </location>
</feature>
<dbReference type="InterPro" id="IPR001940">
    <property type="entry name" value="Peptidase_S1C"/>
</dbReference>
<dbReference type="GO" id="GO:0006508">
    <property type="term" value="P:proteolysis"/>
    <property type="evidence" value="ECO:0007669"/>
    <property type="project" value="UniProtKB-KW"/>
</dbReference>
<organism evidence="3">
    <name type="scientific">marine sediment metagenome</name>
    <dbReference type="NCBI Taxonomy" id="412755"/>
    <lineage>
        <taxon>unclassified sequences</taxon>
        <taxon>metagenomes</taxon>
        <taxon>ecological metagenomes</taxon>
    </lineage>
</organism>
<protein>
    <submittedName>
        <fullName evidence="3">Uncharacterized protein</fullName>
    </submittedName>
</protein>
<evidence type="ECO:0000313" key="3">
    <source>
        <dbReference type="EMBL" id="GAH14207.1"/>
    </source>
</evidence>
<evidence type="ECO:0000256" key="2">
    <source>
        <dbReference type="ARBA" id="ARBA00022801"/>
    </source>
</evidence>
<dbReference type="InterPro" id="IPR051201">
    <property type="entry name" value="Chloro_Bact_Ser_Proteases"/>
</dbReference>
<dbReference type="PANTHER" id="PTHR43343:SF3">
    <property type="entry name" value="PROTEASE DO-LIKE 8, CHLOROPLASTIC"/>
    <property type="match status" value="1"/>
</dbReference>
<comment type="caution">
    <text evidence="3">The sequence shown here is derived from an EMBL/GenBank/DDBJ whole genome shotgun (WGS) entry which is preliminary data.</text>
</comment>
<proteinExistence type="predicted"/>
<name>X1D216_9ZZZZ</name>
<dbReference type="Gene3D" id="2.40.10.120">
    <property type="match status" value="1"/>
</dbReference>
<accession>X1D216</accession>
<keyword evidence="2" id="KW-0378">Hydrolase</keyword>
<dbReference type="SUPFAM" id="SSF50494">
    <property type="entry name" value="Trypsin-like serine proteases"/>
    <property type="match status" value="1"/>
</dbReference>
<dbReference type="EMBL" id="BART01035409">
    <property type="protein sequence ID" value="GAH14207.1"/>
    <property type="molecule type" value="Genomic_DNA"/>
</dbReference>
<evidence type="ECO:0000256" key="1">
    <source>
        <dbReference type="ARBA" id="ARBA00022670"/>
    </source>
</evidence>
<keyword evidence="1" id="KW-0645">Protease</keyword>
<reference evidence="3" key="1">
    <citation type="journal article" date="2014" name="Front. Microbiol.">
        <title>High frequency of phylogenetically diverse reductive dehalogenase-homologous genes in deep subseafloor sedimentary metagenomes.</title>
        <authorList>
            <person name="Kawai M."/>
            <person name="Futagami T."/>
            <person name="Toyoda A."/>
            <person name="Takaki Y."/>
            <person name="Nishi S."/>
            <person name="Hori S."/>
            <person name="Arai W."/>
            <person name="Tsubouchi T."/>
            <person name="Morono Y."/>
            <person name="Uchiyama I."/>
            <person name="Ito T."/>
            <person name="Fujiyama A."/>
            <person name="Inagaki F."/>
            <person name="Takami H."/>
        </authorList>
    </citation>
    <scope>NUCLEOTIDE SEQUENCE</scope>
    <source>
        <strain evidence="3">Expedition CK06-06</strain>
    </source>
</reference>
<dbReference type="GO" id="GO:0004252">
    <property type="term" value="F:serine-type endopeptidase activity"/>
    <property type="evidence" value="ECO:0007669"/>
    <property type="project" value="InterPro"/>
</dbReference>